<dbReference type="EMBL" id="JAHMHR010000032">
    <property type="protein sequence ID" value="KAK1673288.1"/>
    <property type="molecule type" value="Genomic_DNA"/>
</dbReference>
<proteinExistence type="predicted"/>
<accession>A0AAJ0AIX4</accession>
<keyword evidence="1" id="KW-0175">Coiled coil</keyword>
<organism evidence="2 3">
    <name type="scientific">Colletotrichum godetiae</name>
    <dbReference type="NCBI Taxonomy" id="1209918"/>
    <lineage>
        <taxon>Eukaryota</taxon>
        <taxon>Fungi</taxon>
        <taxon>Dikarya</taxon>
        <taxon>Ascomycota</taxon>
        <taxon>Pezizomycotina</taxon>
        <taxon>Sordariomycetes</taxon>
        <taxon>Hypocreomycetidae</taxon>
        <taxon>Glomerellales</taxon>
        <taxon>Glomerellaceae</taxon>
        <taxon>Colletotrichum</taxon>
        <taxon>Colletotrichum acutatum species complex</taxon>
    </lineage>
</organism>
<evidence type="ECO:0000256" key="1">
    <source>
        <dbReference type="SAM" id="Coils"/>
    </source>
</evidence>
<comment type="caution">
    <text evidence="2">The sequence shown here is derived from an EMBL/GenBank/DDBJ whole genome shotgun (WGS) entry which is preliminary data.</text>
</comment>
<keyword evidence="3" id="KW-1185">Reference proteome</keyword>
<name>A0AAJ0AIX4_9PEZI</name>
<feature type="coiled-coil region" evidence="1">
    <location>
        <begin position="305"/>
        <end position="332"/>
    </location>
</feature>
<dbReference type="Proteomes" id="UP001224890">
    <property type="component" value="Unassembled WGS sequence"/>
</dbReference>
<dbReference type="AlphaFoldDB" id="A0AAJ0AIX4"/>
<dbReference type="RefSeq" id="XP_060427291.1">
    <property type="nucleotide sequence ID" value="XM_060575406.1"/>
</dbReference>
<sequence>MGKHGEFSHDSLEPHRMVVLENCWPKFFRSIELYCGPFIEILDDQQRFRLDSRHEIGYAKQDWTIQLSHQTANSFLQTPGRSGEFYIDPASAERMVTTQSCRYLGIRASSPGQICYRSTAEGKGDPILALKVALTPLLRDSSLLATKQYVESTKRPLAKFALDVILKSCPDNEAIFGALMMADLEGLAPRDWVAVHWLADMCFTPTLAGTSLEPFIFFCCVHGQTEALKTFSRLKDEYSGEYKTRLMAVGRNYQIICGAAEAFIKIREDNDTCLAARTLEALHTLCKEKLRQMLRYCSTRVASNLSRGETDYQGESERLENLESRLSEQRHQPRKFTQNLCSSKRKLSSSDRIVGCRDVNEVFQEVDRWMKSDLTLEMESDANKPRHNYEPVSEKDRHSVLADIERFFPLNTESQSNIQTPPRRE</sequence>
<protein>
    <submittedName>
        <fullName evidence="2">Uncharacterized protein</fullName>
    </submittedName>
</protein>
<evidence type="ECO:0000313" key="3">
    <source>
        <dbReference type="Proteomes" id="UP001224890"/>
    </source>
</evidence>
<dbReference type="GeneID" id="85459932"/>
<reference evidence="2" key="1">
    <citation type="submission" date="2021-06" db="EMBL/GenBank/DDBJ databases">
        <title>Comparative genomics, transcriptomics and evolutionary studies reveal genomic signatures of adaptation to plant cell wall in hemibiotrophic fungi.</title>
        <authorList>
            <consortium name="DOE Joint Genome Institute"/>
            <person name="Baroncelli R."/>
            <person name="Diaz J.F."/>
            <person name="Benocci T."/>
            <person name="Peng M."/>
            <person name="Battaglia E."/>
            <person name="Haridas S."/>
            <person name="Andreopoulos W."/>
            <person name="Labutti K."/>
            <person name="Pangilinan J."/>
            <person name="Floch G.L."/>
            <person name="Makela M.R."/>
            <person name="Henrissat B."/>
            <person name="Grigoriev I.V."/>
            <person name="Crouch J.A."/>
            <person name="De Vries R.P."/>
            <person name="Sukno S.A."/>
            <person name="Thon M.R."/>
        </authorList>
    </citation>
    <scope>NUCLEOTIDE SEQUENCE</scope>
    <source>
        <strain evidence="2">CBS 193.32</strain>
    </source>
</reference>
<evidence type="ECO:0000313" key="2">
    <source>
        <dbReference type="EMBL" id="KAK1673288.1"/>
    </source>
</evidence>
<gene>
    <name evidence="2" type="ORF">BDP55DRAFT_670751</name>
</gene>